<gene>
    <name evidence="2" type="ORF">E5355_08190</name>
</gene>
<comment type="caution">
    <text evidence="2">The sequence shown here is derived from an EMBL/GenBank/DDBJ whole genome shotgun (WGS) entry which is preliminary data.</text>
</comment>
<proteinExistence type="predicted"/>
<dbReference type="RefSeq" id="WP_136009949.1">
    <property type="nucleotide sequence ID" value="NZ_SRYZ01000014.1"/>
</dbReference>
<feature type="transmembrane region" description="Helical" evidence="1">
    <location>
        <begin position="39"/>
        <end position="60"/>
    </location>
</feature>
<dbReference type="AlphaFoldDB" id="A0A4V3RBY1"/>
<evidence type="ECO:0000313" key="2">
    <source>
        <dbReference type="EMBL" id="TGY06720.1"/>
    </source>
</evidence>
<organism evidence="2 3">
    <name type="scientific">Bacteroides muris</name>
    <name type="common">ex Afrizal et al. 2022</name>
    <dbReference type="NCBI Taxonomy" id="2516960"/>
    <lineage>
        <taxon>Bacteria</taxon>
        <taxon>Pseudomonadati</taxon>
        <taxon>Bacteroidota</taxon>
        <taxon>Bacteroidia</taxon>
        <taxon>Bacteroidales</taxon>
        <taxon>Bacteroidaceae</taxon>
        <taxon>Bacteroides</taxon>
    </lineage>
</organism>
<evidence type="ECO:0000256" key="1">
    <source>
        <dbReference type="SAM" id="Phobius"/>
    </source>
</evidence>
<keyword evidence="1" id="KW-0812">Transmembrane</keyword>
<keyword evidence="1" id="KW-1133">Transmembrane helix</keyword>
<evidence type="ECO:0000313" key="3">
    <source>
        <dbReference type="Proteomes" id="UP000310532"/>
    </source>
</evidence>
<keyword evidence="3" id="KW-1185">Reference proteome</keyword>
<keyword evidence="1" id="KW-0472">Membrane</keyword>
<accession>A0A4V3RBY1</accession>
<reference evidence="2 3" key="1">
    <citation type="submission" date="2019-04" db="EMBL/GenBank/DDBJ databases">
        <title>Microbes associate with the intestines of laboratory mice.</title>
        <authorList>
            <person name="Navarre W."/>
            <person name="Wong E."/>
            <person name="Huang K."/>
            <person name="Tropini C."/>
            <person name="Ng K."/>
            <person name="Yu B."/>
        </authorList>
    </citation>
    <scope>NUCLEOTIDE SEQUENCE [LARGE SCALE GENOMIC DNA]</scope>
    <source>
        <strain evidence="2 3">NM69_E16B</strain>
    </source>
</reference>
<name>A0A4V3RBY1_9BACE</name>
<sequence>MKKENWALVLSGIAIAISIIALCISCPHKAELGFDYQGVLVGVLSLLVTILIGWNIYTIIDIKTQEIRLMKYQLEHHSWYKKTWLFLKTPTG</sequence>
<dbReference type="Proteomes" id="UP000310532">
    <property type="component" value="Unassembled WGS sequence"/>
</dbReference>
<protein>
    <submittedName>
        <fullName evidence="2">Uncharacterized protein</fullName>
    </submittedName>
</protein>
<dbReference type="EMBL" id="SRYZ01000014">
    <property type="protein sequence ID" value="TGY06720.1"/>
    <property type="molecule type" value="Genomic_DNA"/>
</dbReference>